<sequence>MYCFKTFRHHSKKKTLNHPKADKQKRVEFLDQLKQFEATARPIIYIDESGFKSHDYRPYGYAKKGEKCFGKYNWQLKNKTNAIGAIHDNELFAVGLYDCSINSDIFHSWVEQLLLVEIPSNSVIVMDNATFHKRQETKELIEDAGHTILWLPPYSPDLNPIEKAGAWVKQKRKEWQLNCVDTLFFYLLWICGIFSMN</sequence>
<proteinExistence type="predicted"/>
<dbReference type="PANTHER" id="PTHR46564:SF1">
    <property type="entry name" value="TRANSPOSASE"/>
    <property type="match status" value="1"/>
</dbReference>
<dbReference type="Proteomes" id="UP000188169">
    <property type="component" value="Unassembled WGS sequence"/>
</dbReference>
<evidence type="ECO:0000313" key="4">
    <source>
        <dbReference type="Proteomes" id="UP000188169"/>
    </source>
</evidence>
<name>A0A1R4EIZ1_9GAMM</name>
<keyword evidence="1" id="KW-1133">Transmembrane helix</keyword>
<organism evidence="3 4">
    <name type="scientific">Psychrobacter pasteurii</name>
    <dbReference type="NCBI Taxonomy" id="1945520"/>
    <lineage>
        <taxon>Bacteria</taxon>
        <taxon>Pseudomonadati</taxon>
        <taxon>Pseudomonadota</taxon>
        <taxon>Gammaproteobacteria</taxon>
        <taxon>Moraxellales</taxon>
        <taxon>Moraxellaceae</taxon>
        <taxon>Psychrobacter</taxon>
    </lineage>
</organism>
<dbReference type="PANTHER" id="PTHR46564">
    <property type="entry name" value="TRANSPOSASE"/>
    <property type="match status" value="1"/>
</dbReference>
<keyword evidence="4" id="KW-1185">Reference proteome</keyword>
<dbReference type="STRING" id="1945520.A1019T_02361"/>
<dbReference type="Pfam" id="PF13358">
    <property type="entry name" value="DDE_3"/>
    <property type="match status" value="1"/>
</dbReference>
<evidence type="ECO:0000259" key="2">
    <source>
        <dbReference type="Pfam" id="PF13358"/>
    </source>
</evidence>
<gene>
    <name evidence="3" type="ORF">A1019T_02361</name>
</gene>
<dbReference type="AlphaFoldDB" id="A0A1R4EIZ1"/>
<dbReference type="InterPro" id="IPR038717">
    <property type="entry name" value="Tc1-like_DDE_dom"/>
</dbReference>
<dbReference type="RefSeq" id="WP_143513994.1">
    <property type="nucleotide sequence ID" value="NZ_FUGD01000145.1"/>
</dbReference>
<reference evidence="4" key="1">
    <citation type="submission" date="2017-02" db="EMBL/GenBank/DDBJ databases">
        <authorList>
            <person name="Mornico D."/>
        </authorList>
    </citation>
    <scope>NUCLEOTIDE SEQUENCE [LARGE SCALE GENOMIC DNA]</scope>
</reference>
<dbReference type="InterPro" id="IPR036397">
    <property type="entry name" value="RNaseH_sf"/>
</dbReference>
<dbReference type="NCBIfam" id="NF033545">
    <property type="entry name" value="transpos_IS630"/>
    <property type="match status" value="1"/>
</dbReference>
<dbReference type="EMBL" id="FUGD01000145">
    <property type="protein sequence ID" value="SJM38369.1"/>
    <property type="molecule type" value="Genomic_DNA"/>
</dbReference>
<feature type="transmembrane region" description="Helical" evidence="1">
    <location>
        <begin position="177"/>
        <end position="196"/>
    </location>
</feature>
<dbReference type="InterPro" id="IPR047655">
    <property type="entry name" value="Transpos_IS630-like"/>
</dbReference>
<evidence type="ECO:0000313" key="3">
    <source>
        <dbReference type="EMBL" id="SJM38369.1"/>
    </source>
</evidence>
<feature type="domain" description="Tc1-like transposase DDE" evidence="2">
    <location>
        <begin position="43"/>
        <end position="183"/>
    </location>
</feature>
<protein>
    <recommendedName>
        <fullName evidence="2">Tc1-like transposase DDE domain-containing protein</fullName>
    </recommendedName>
</protein>
<accession>A0A1R4EIZ1</accession>
<dbReference type="GO" id="GO:0003676">
    <property type="term" value="F:nucleic acid binding"/>
    <property type="evidence" value="ECO:0007669"/>
    <property type="project" value="InterPro"/>
</dbReference>
<dbReference type="Gene3D" id="3.30.420.10">
    <property type="entry name" value="Ribonuclease H-like superfamily/Ribonuclease H"/>
    <property type="match status" value="1"/>
</dbReference>
<keyword evidence="1" id="KW-0812">Transmembrane</keyword>
<evidence type="ECO:0000256" key="1">
    <source>
        <dbReference type="SAM" id="Phobius"/>
    </source>
</evidence>
<keyword evidence="1" id="KW-0472">Membrane</keyword>
<dbReference type="OrthoDB" id="6659486at2"/>